<evidence type="ECO:0000259" key="1">
    <source>
        <dbReference type="PROSITE" id="PS50093"/>
    </source>
</evidence>
<dbReference type="InterPro" id="IPR022409">
    <property type="entry name" value="PKD/Chitinase_dom"/>
</dbReference>
<dbReference type="Pfam" id="PF13585">
    <property type="entry name" value="CHU_C"/>
    <property type="match status" value="1"/>
</dbReference>
<feature type="domain" description="PKD" evidence="1">
    <location>
        <begin position="144"/>
        <end position="197"/>
    </location>
</feature>
<dbReference type="PROSITE" id="PS50093">
    <property type="entry name" value="PKD"/>
    <property type="match status" value="1"/>
</dbReference>
<sequence length="284" mass="30279">MRGPSSTGFTFTPSLAGVGQHQLSFITVNGSCQFRGTAPITVQAIAAPITAPDTLLCPGSTQPFYVRAAPIGGTWSGQYVTATGLFTPPVGFFGSVTLTYTVGTGACAGSVSRRIGTPTNRLLPAWAEISCSGDREAPLRIRFSDAGSNATTTWDFGDNTRATGAVVEHTYTQPGTFRPVATLTYATGTQCQARVEVPPIIVRAAELPPNVITPDDGDQLNQFFVVKRGCTPQLRVFSRWGAQVYESAAYANDWSGTGLSAGLYYYLLRFPDGNTTKGWVEIIR</sequence>
<reference evidence="3" key="1">
    <citation type="journal article" date="2019" name="Int. J. Syst. Evol. Microbiol.">
        <title>The Global Catalogue of Microorganisms (GCM) 10K type strain sequencing project: providing services to taxonomists for standard genome sequencing and annotation.</title>
        <authorList>
            <consortium name="The Broad Institute Genomics Platform"/>
            <consortium name="The Broad Institute Genome Sequencing Center for Infectious Disease"/>
            <person name="Wu L."/>
            <person name="Ma J."/>
        </authorList>
    </citation>
    <scope>NUCLEOTIDE SEQUENCE [LARGE SCALE GENOMIC DNA]</scope>
    <source>
        <strain evidence="3">JCM 17924</strain>
    </source>
</reference>
<protein>
    <recommendedName>
        <fullName evidence="1">PKD domain-containing protein</fullName>
    </recommendedName>
</protein>
<dbReference type="InterPro" id="IPR013783">
    <property type="entry name" value="Ig-like_fold"/>
</dbReference>
<accession>A0ABP8J072</accession>
<dbReference type="Proteomes" id="UP001500454">
    <property type="component" value="Unassembled WGS sequence"/>
</dbReference>
<dbReference type="InterPro" id="IPR000601">
    <property type="entry name" value="PKD_dom"/>
</dbReference>
<name>A0ABP8J072_9BACT</name>
<comment type="caution">
    <text evidence="2">The sequence shown here is derived from an EMBL/GenBank/DDBJ whole genome shotgun (WGS) entry which is preliminary data.</text>
</comment>
<keyword evidence="3" id="KW-1185">Reference proteome</keyword>
<dbReference type="Pfam" id="PF18911">
    <property type="entry name" value="PKD_4"/>
    <property type="match status" value="1"/>
</dbReference>
<dbReference type="CDD" id="cd00146">
    <property type="entry name" value="PKD"/>
    <property type="match status" value="1"/>
</dbReference>
<dbReference type="Gene3D" id="2.60.40.10">
    <property type="entry name" value="Immunoglobulins"/>
    <property type="match status" value="1"/>
</dbReference>
<proteinExistence type="predicted"/>
<gene>
    <name evidence="2" type="ORF">GCM10023186_23020</name>
</gene>
<dbReference type="SUPFAM" id="SSF49299">
    <property type="entry name" value="PKD domain"/>
    <property type="match status" value="1"/>
</dbReference>
<evidence type="ECO:0000313" key="3">
    <source>
        <dbReference type="Proteomes" id="UP001500454"/>
    </source>
</evidence>
<dbReference type="SMART" id="SM00089">
    <property type="entry name" value="PKD"/>
    <property type="match status" value="1"/>
</dbReference>
<evidence type="ECO:0000313" key="2">
    <source>
        <dbReference type="EMBL" id="GAA4382564.1"/>
    </source>
</evidence>
<organism evidence="2 3">
    <name type="scientific">Hymenobacter koreensis</name>
    <dbReference type="NCBI Taxonomy" id="1084523"/>
    <lineage>
        <taxon>Bacteria</taxon>
        <taxon>Pseudomonadati</taxon>
        <taxon>Bacteroidota</taxon>
        <taxon>Cytophagia</taxon>
        <taxon>Cytophagales</taxon>
        <taxon>Hymenobacteraceae</taxon>
        <taxon>Hymenobacter</taxon>
    </lineage>
</organism>
<dbReference type="EMBL" id="BAABHA010000006">
    <property type="protein sequence ID" value="GAA4382564.1"/>
    <property type="molecule type" value="Genomic_DNA"/>
</dbReference>
<dbReference type="InterPro" id="IPR035986">
    <property type="entry name" value="PKD_dom_sf"/>
</dbReference>